<keyword evidence="2" id="KW-1185">Reference proteome</keyword>
<reference evidence="1 2" key="1">
    <citation type="journal article" date="2019" name="Genome Biol. Evol.">
        <title>Insights into the evolution of the New World diploid cottons (Gossypium, subgenus Houzingenia) based on genome sequencing.</title>
        <authorList>
            <person name="Grover C.E."/>
            <person name="Arick M.A. 2nd"/>
            <person name="Thrash A."/>
            <person name="Conover J.L."/>
            <person name="Sanders W.S."/>
            <person name="Peterson D.G."/>
            <person name="Frelichowski J.E."/>
            <person name="Scheffler J.A."/>
            <person name="Scheffler B.E."/>
            <person name="Wendel J.F."/>
        </authorList>
    </citation>
    <scope>NUCLEOTIDE SEQUENCE [LARGE SCALE GENOMIC DNA]</scope>
    <source>
        <strain evidence="1">5</strain>
        <tissue evidence="1">Leaf</tissue>
    </source>
</reference>
<dbReference type="AlphaFoldDB" id="A0A7J9D1X2"/>
<dbReference type="OrthoDB" id="10411834at2759"/>
<dbReference type="Proteomes" id="UP000593579">
    <property type="component" value="Unassembled WGS sequence"/>
</dbReference>
<proteinExistence type="predicted"/>
<name>A0A7J9D1X2_GOSGO</name>
<evidence type="ECO:0000313" key="2">
    <source>
        <dbReference type="Proteomes" id="UP000593579"/>
    </source>
</evidence>
<sequence>MTVGHTLLSGSEKLLIREVFTFVQDSGSLLGYICTYVFVRFSSPCSHREMYSPEPNSVHRKLIMKKRFLDKVEDNAVVQICISVTQNSLQELKEIWDQWNEECAKIQVDRAYSRAINAPTFLKMLTNITGMSEQ</sequence>
<evidence type="ECO:0000313" key="1">
    <source>
        <dbReference type="EMBL" id="MBA0754722.1"/>
    </source>
</evidence>
<organism evidence="1 2">
    <name type="scientific">Gossypium gossypioides</name>
    <name type="common">Mexican cotton</name>
    <name type="synonym">Selera gossypioides</name>
    <dbReference type="NCBI Taxonomy" id="34282"/>
    <lineage>
        <taxon>Eukaryota</taxon>
        <taxon>Viridiplantae</taxon>
        <taxon>Streptophyta</taxon>
        <taxon>Embryophyta</taxon>
        <taxon>Tracheophyta</taxon>
        <taxon>Spermatophyta</taxon>
        <taxon>Magnoliopsida</taxon>
        <taxon>eudicotyledons</taxon>
        <taxon>Gunneridae</taxon>
        <taxon>Pentapetalae</taxon>
        <taxon>rosids</taxon>
        <taxon>malvids</taxon>
        <taxon>Malvales</taxon>
        <taxon>Malvaceae</taxon>
        <taxon>Malvoideae</taxon>
        <taxon>Gossypium</taxon>
    </lineage>
</organism>
<protein>
    <submittedName>
        <fullName evidence="1">Uncharacterized protein</fullName>
    </submittedName>
</protein>
<dbReference type="EMBL" id="JABEZY010263471">
    <property type="protein sequence ID" value="MBA0754722.1"/>
    <property type="molecule type" value="Genomic_DNA"/>
</dbReference>
<accession>A0A7J9D1X2</accession>
<gene>
    <name evidence="1" type="ORF">Gogos_005541</name>
</gene>
<comment type="caution">
    <text evidence="1">The sequence shown here is derived from an EMBL/GenBank/DDBJ whole genome shotgun (WGS) entry which is preliminary data.</text>
</comment>